<accession>A0ACC0BJG5</accession>
<name>A0ACC0BJG5_CATRO</name>
<gene>
    <name evidence="1" type="ORF">M9H77_13132</name>
</gene>
<sequence length="111" mass="12622">MAAEVGEKNMKVLERKEGCQIFSQERKNWLPQEKRGECLNERLGQKFGILEDKTKFFTNQKAAPLISKGQNNFQGSCSLCYHSLKDALHADSGITCGFVRFGKHCFQNSFD</sequence>
<organism evidence="1 2">
    <name type="scientific">Catharanthus roseus</name>
    <name type="common">Madagascar periwinkle</name>
    <name type="synonym">Vinca rosea</name>
    <dbReference type="NCBI Taxonomy" id="4058"/>
    <lineage>
        <taxon>Eukaryota</taxon>
        <taxon>Viridiplantae</taxon>
        <taxon>Streptophyta</taxon>
        <taxon>Embryophyta</taxon>
        <taxon>Tracheophyta</taxon>
        <taxon>Spermatophyta</taxon>
        <taxon>Magnoliopsida</taxon>
        <taxon>eudicotyledons</taxon>
        <taxon>Gunneridae</taxon>
        <taxon>Pentapetalae</taxon>
        <taxon>asterids</taxon>
        <taxon>lamiids</taxon>
        <taxon>Gentianales</taxon>
        <taxon>Apocynaceae</taxon>
        <taxon>Rauvolfioideae</taxon>
        <taxon>Vinceae</taxon>
        <taxon>Catharanthinae</taxon>
        <taxon>Catharanthus</taxon>
    </lineage>
</organism>
<protein>
    <submittedName>
        <fullName evidence="1">Uncharacterized protein</fullName>
    </submittedName>
</protein>
<dbReference type="Proteomes" id="UP001060085">
    <property type="component" value="Linkage Group LG03"/>
</dbReference>
<keyword evidence="2" id="KW-1185">Reference proteome</keyword>
<proteinExistence type="predicted"/>
<dbReference type="EMBL" id="CM044703">
    <property type="protein sequence ID" value="KAI5672768.1"/>
    <property type="molecule type" value="Genomic_DNA"/>
</dbReference>
<evidence type="ECO:0000313" key="1">
    <source>
        <dbReference type="EMBL" id="KAI5672768.1"/>
    </source>
</evidence>
<comment type="caution">
    <text evidence="1">The sequence shown here is derived from an EMBL/GenBank/DDBJ whole genome shotgun (WGS) entry which is preliminary data.</text>
</comment>
<evidence type="ECO:0000313" key="2">
    <source>
        <dbReference type="Proteomes" id="UP001060085"/>
    </source>
</evidence>
<reference evidence="2" key="1">
    <citation type="journal article" date="2023" name="Nat. Plants">
        <title>Single-cell RNA sequencing provides a high-resolution roadmap for understanding the multicellular compartmentation of specialized metabolism.</title>
        <authorList>
            <person name="Sun S."/>
            <person name="Shen X."/>
            <person name="Li Y."/>
            <person name="Li Y."/>
            <person name="Wang S."/>
            <person name="Li R."/>
            <person name="Zhang H."/>
            <person name="Shen G."/>
            <person name="Guo B."/>
            <person name="Wei J."/>
            <person name="Xu J."/>
            <person name="St-Pierre B."/>
            <person name="Chen S."/>
            <person name="Sun C."/>
        </authorList>
    </citation>
    <scope>NUCLEOTIDE SEQUENCE [LARGE SCALE GENOMIC DNA]</scope>
</reference>